<dbReference type="PANTHER" id="PTHR40088:SF1">
    <property type="entry name" value="PECTATE LYASE PEL9"/>
    <property type="match status" value="1"/>
</dbReference>
<dbReference type="InterPro" id="IPR012334">
    <property type="entry name" value="Pectin_lyas_fold"/>
</dbReference>
<gene>
    <name evidence="11" type="ORF">FGF67_15905</name>
</gene>
<evidence type="ECO:0000313" key="11">
    <source>
        <dbReference type="EMBL" id="TNJ41497.1"/>
    </source>
</evidence>
<name>A0A5C4SDP0_9FLAO</name>
<dbReference type="InterPro" id="IPR039448">
    <property type="entry name" value="Beta_helix"/>
</dbReference>
<dbReference type="PANTHER" id="PTHR40088">
    <property type="entry name" value="PECTATE LYASE (EUROFUNG)"/>
    <property type="match status" value="1"/>
</dbReference>
<dbReference type="SUPFAM" id="SSF51126">
    <property type="entry name" value="Pectin lyase-like"/>
    <property type="match status" value="1"/>
</dbReference>
<feature type="chain" id="PRO_5022788506" evidence="9">
    <location>
        <begin position="25"/>
        <end position="670"/>
    </location>
</feature>
<reference evidence="11 12" key="1">
    <citation type="submission" date="2019-05" db="EMBL/GenBank/DDBJ databases">
        <title>Tamlana fucoidanivorans sp. nov., isolated from the surface of algae collected from Fujian province in China.</title>
        <authorList>
            <person name="Li J."/>
        </authorList>
    </citation>
    <scope>NUCLEOTIDE SEQUENCE [LARGE SCALE GENOMIC DNA]</scope>
    <source>
        <strain evidence="11 12">CW2-9</strain>
    </source>
</reference>
<evidence type="ECO:0000256" key="6">
    <source>
        <dbReference type="ARBA" id="ARBA00022837"/>
    </source>
</evidence>
<dbReference type="SMART" id="SM00710">
    <property type="entry name" value="PbH1"/>
    <property type="match status" value="7"/>
</dbReference>
<evidence type="ECO:0000256" key="5">
    <source>
        <dbReference type="ARBA" id="ARBA00022729"/>
    </source>
</evidence>
<dbReference type="Gene3D" id="2.160.20.10">
    <property type="entry name" value="Single-stranded right-handed beta-helix, Pectin lyase-like"/>
    <property type="match status" value="2"/>
</dbReference>
<keyword evidence="6" id="KW-0106">Calcium</keyword>
<dbReference type="OrthoDB" id="9767990at2"/>
<evidence type="ECO:0000256" key="7">
    <source>
        <dbReference type="ARBA" id="ARBA00023239"/>
    </source>
</evidence>
<dbReference type="GO" id="GO:0046872">
    <property type="term" value="F:metal ion binding"/>
    <property type="evidence" value="ECO:0007669"/>
    <property type="project" value="UniProtKB-KW"/>
</dbReference>
<protein>
    <submittedName>
        <fullName evidence="11">Right-handed parallel beta-helix repeat-containing protein</fullName>
    </submittedName>
</protein>
<organism evidence="11 12">
    <name type="scientific">Allotamlana fucoidanivorans</name>
    <dbReference type="NCBI Taxonomy" id="2583814"/>
    <lineage>
        <taxon>Bacteria</taxon>
        <taxon>Pseudomonadati</taxon>
        <taxon>Bacteroidota</taxon>
        <taxon>Flavobacteriia</taxon>
        <taxon>Flavobacteriales</taxon>
        <taxon>Flavobacteriaceae</taxon>
        <taxon>Allotamlana</taxon>
    </lineage>
</organism>
<dbReference type="GO" id="GO:0016837">
    <property type="term" value="F:carbon-oxygen lyase activity, acting on polysaccharides"/>
    <property type="evidence" value="ECO:0007669"/>
    <property type="project" value="TreeGrafter"/>
</dbReference>
<dbReference type="InterPro" id="IPR052052">
    <property type="entry name" value="Polysaccharide_Lyase_9"/>
</dbReference>
<dbReference type="RefSeq" id="WP_139698752.1">
    <property type="nucleotide sequence ID" value="NZ_CP074074.1"/>
</dbReference>
<dbReference type="EMBL" id="VDCS01000019">
    <property type="protein sequence ID" value="TNJ41497.1"/>
    <property type="molecule type" value="Genomic_DNA"/>
</dbReference>
<comment type="caution">
    <text evidence="11">The sequence shown here is derived from an EMBL/GenBank/DDBJ whole genome shotgun (WGS) entry which is preliminary data.</text>
</comment>
<dbReference type="Pfam" id="PF13229">
    <property type="entry name" value="Beta_helix"/>
    <property type="match status" value="1"/>
</dbReference>
<evidence type="ECO:0000256" key="8">
    <source>
        <dbReference type="ARBA" id="ARBA00038263"/>
    </source>
</evidence>
<sequence>MILFKKKLDVCVIMLLFIASSSFSADKKIYVSNKYKEHQDGSLNFPFSSINQATEIAFPGDTIFVLEGVYRERVIPIRSGEPGKPIVFFGEPGKKVVIKGSDIWQPQWNYEGEGVYSAVPEEKLFNDLPSDYPDHHNPFKVNLSSTPYQRQGKRELERGYGGDSTLVYTCGQVFVNGKQFLEVPFKKELSPNSWYYEPETEKIYIHFGNLKPQNQEVEISTRRRIFAPVKRNLGYITVEGFLMEHCGNQYPTNFWINDVWAQKGALGLQAGHQWVIKRNVIRHVKTFAIDAGHVDLNGDKYEAHDNIIEENYILENGSAGILSNSSENMIIRNNVLLRNNTMKFWGRKRWEQAAIKCHHAKNGYIHNNYISDNYLTYGVWLDNHFPDSRVSRNVIVNNGKSGIFLEMSDYGFDRLFIDNNIIVGNAQNPIYCHDASGATIMHNLLANTPTQETFGQGYFVRQVRPRTKTYHHSLYNNILAGSRAVLDFNYPSHRSGKQRIDFNVYDVNMNDKVFCINKTSDDPSPWSNQEFYKLIEKELAIYDDLVAFEDKGHVALTFKQWQTFWENHDCPNDKNSKIHKGIQVSYLPELQELVVIMPIAPKKMKSKDHDFVDVDFWNQDIPQNGYALPGPFQNLKQGKNRFKVWKGLKVLGENELPDFSKFHILKSKKV</sequence>
<feature type="signal peptide" evidence="9">
    <location>
        <begin position="1"/>
        <end position="24"/>
    </location>
</feature>
<dbReference type="InterPro" id="IPR006626">
    <property type="entry name" value="PbH1"/>
</dbReference>
<keyword evidence="12" id="KW-1185">Reference proteome</keyword>
<comment type="cofactor">
    <cofactor evidence="1">
        <name>Ca(2+)</name>
        <dbReference type="ChEBI" id="CHEBI:29108"/>
    </cofactor>
</comment>
<comment type="subcellular location">
    <subcellularLocation>
        <location evidence="2">Secreted</location>
    </subcellularLocation>
</comment>
<proteinExistence type="inferred from homology"/>
<dbReference type="AlphaFoldDB" id="A0A5C4SDP0"/>
<feature type="domain" description="Right handed beta helix" evidence="10">
    <location>
        <begin position="272"/>
        <end position="443"/>
    </location>
</feature>
<dbReference type="Proteomes" id="UP000308713">
    <property type="component" value="Unassembled WGS sequence"/>
</dbReference>
<evidence type="ECO:0000259" key="10">
    <source>
        <dbReference type="Pfam" id="PF13229"/>
    </source>
</evidence>
<evidence type="ECO:0000256" key="9">
    <source>
        <dbReference type="SAM" id="SignalP"/>
    </source>
</evidence>
<evidence type="ECO:0000256" key="4">
    <source>
        <dbReference type="ARBA" id="ARBA00022723"/>
    </source>
</evidence>
<comment type="similarity">
    <text evidence="8">Belongs to the polysaccharide lyase 9 family.</text>
</comment>
<dbReference type="InterPro" id="IPR011050">
    <property type="entry name" value="Pectin_lyase_fold/virulence"/>
</dbReference>
<evidence type="ECO:0000256" key="2">
    <source>
        <dbReference type="ARBA" id="ARBA00004613"/>
    </source>
</evidence>
<accession>A0A5C4SDP0</accession>
<keyword evidence="5 9" id="KW-0732">Signal</keyword>
<evidence type="ECO:0000313" key="12">
    <source>
        <dbReference type="Proteomes" id="UP000308713"/>
    </source>
</evidence>
<keyword evidence="7" id="KW-0456">Lyase</keyword>
<dbReference type="GO" id="GO:0005576">
    <property type="term" value="C:extracellular region"/>
    <property type="evidence" value="ECO:0007669"/>
    <property type="project" value="UniProtKB-SubCell"/>
</dbReference>
<evidence type="ECO:0000256" key="3">
    <source>
        <dbReference type="ARBA" id="ARBA00022525"/>
    </source>
</evidence>
<keyword evidence="3" id="KW-0964">Secreted</keyword>
<evidence type="ECO:0000256" key="1">
    <source>
        <dbReference type="ARBA" id="ARBA00001913"/>
    </source>
</evidence>
<keyword evidence="4" id="KW-0479">Metal-binding</keyword>